<dbReference type="InterPro" id="IPR012337">
    <property type="entry name" value="RNaseH-like_sf"/>
</dbReference>
<dbReference type="GeneID" id="63763855"/>
<dbReference type="EMBL" id="KV878593">
    <property type="protein sequence ID" value="OJJ54974.1"/>
    <property type="molecule type" value="Genomic_DNA"/>
</dbReference>
<keyword evidence="4" id="KW-1185">Reference proteome</keyword>
<accession>A0A1L9T699</accession>
<evidence type="ECO:0000313" key="3">
    <source>
        <dbReference type="EMBL" id="OJJ54974.1"/>
    </source>
</evidence>
<dbReference type="GO" id="GO:0004523">
    <property type="term" value="F:RNA-DNA hybrid ribonuclease activity"/>
    <property type="evidence" value="ECO:0007669"/>
    <property type="project" value="InterPro"/>
</dbReference>
<dbReference type="OrthoDB" id="245563at2759"/>
<gene>
    <name evidence="3" type="ORF">ASPSYDRAFT_49129</name>
</gene>
<reference evidence="4" key="1">
    <citation type="journal article" date="2017" name="Genome Biol.">
        <title>Comparative genomics reveals high biological diversity and specific adaptations in the industrially and medically important fungal genus Aspergillus.</title>
        <authorList>
            <person name="de Vries R.P."/>
            <person name="Riley R."/>
            <person name="Wiebenga A."/>
            <person name="Aguilar-Osorio G."/>
            <person name="Amillis S."/>
            <person name="Uchima C.A."/>
            <person name="Anderluh G."/>
            <person name="Asadollahi M."/>
            <person name="Askin M."/>
            <person name="Barry K."/>
            <person name="Battaglia E."/>
            <person name="Bayram O."/>
            <person name="Benocci T."/>
            <person name="Braus-Stromeyer S.A."/>
            <person name="Caldana C."/>
            <person name="Canovas D."/>
            <person name="Cerqueira G.C."/>
            <person name="Chen F."/>
            <person name="Chen W."/>
            <person name="Choi C."/>
            <person name="Clum A."/>
            <person name="Dos Santos R.A."/>
            <person name="Damasio A.R."/>
            <person name="Diallinas G."/>
            <person name="Emri T."/>
            <person name="Fekete E."/>
            <person name="Flipphi M."/>
            <person name="Freyberg S."/>
            <person name="Gallo A."/>
            <person name="Gournas C."/>
            <person name="Habgood R."/>
            <person name="Hainaut M."/>
            <person name="Harispe M.L."/>
            <person name="Henrissat B."/>
            <person name="Hilden K.S."/>
            <person name="Hope R."/>
            <person name="Hossain A."/>
            <person name="Karabika E."/>
            <person name="Karaffa L."/>
            <person name="Karanyi Z."/>
            <person name="Krasevec N."/>
            <person name="Kuo A."/>
            <person name="Kusch H."/>
            <person name="LaButti K."/>
            <person name="Lagendijk E.L."/>
            <person name="Lapidus A."/>
            <person name="Levasseur A."/>
            <person name="Lindquist E."/>
            <person name="Lipzen A."/>
            <person name="Logrieco A.F."/>
            <person name="MacCabe A."/>
            <person name="Maekelae M.R."/>
            <person name="Malavazi I."/>
            <person name="Melin P."/>
            <person name="Meyer V."/>
            <person name="Mielnichuk N."/>
            <person name="Miskei M."/>
            <person name="Molnar A.P."/>
            <person name="Mule G."/>
            <person name="Ngan C.Y."/>
            <person name="Orejas M."/>
            <person name="Orosz E."/>
            <person name="Ouedraogo J.P."/>
            <person name="Overkamp K.M."/>
            <person name="Park H.-S."/>
            <person name="Perrone G."/>
            <person name="Piumi F."/>
            <person name="Punt P.J."/>
            <person name="Ram A.F."/>
            <person name="Ramon A."/>
            <person name="Rauscher S."/>
            <person name="Record E."/>
            <person name="Riano-Pachon D.M."/>
            <person name="Robert V."/>
            <person name="Roehrig J."/>
            <person name="Ruller R."/>
            <person name="Salamov A."/>
            <person name="Salih N.S."/>
            <person name="Samson R.A."/>
            <person name="Sandor E."/>
            <person name="Sanguinetti M."/>
            <person name="Schuetze T."/>
            <person name="Sepcic K."/>
            <person name="Shelest E."/>
            <person name="Sherlock G."/>
            <person name="Sophianopoulou V."/>
            <person name="Squina F.M."/>
            <person name="Sun H."/>
            <person name="Susca A."/>
            <person name="Todd R.B."/>
            <person name="Tsang A."/>
            <person name="Unkles S.E."/>
            <person name="van de Wiele N."/>
            <person name="van Rossen-Uffink D."/>
            <person name="Oliveira J.V."/>
            <person name="Vesth T.C."/>
            <person name="Visser J."/>
            <person name="Yu J.-H."/>
            <person name="Zhou M."/>
            <person name="Andersen M.R."/>
            <person name="Archer D.B."/>
            <person name="Baker S.E."/>
            <person name="Benoit I."/>
            <person name="Brakhage A.A."/>
            <person name="Braus G.H."/>
            <person name="Fischer R."/>
            <person name="Frisvad J.C."/>
            <person name="Goldman G.H."/>
            <person name="Houbraken J."/>
            <person name="Oakley B."/>
            <person name="Pocsi I."/>
            <person name="Scazzocchio C."/>
            <person name="Seiboth B."/>
            <person name="vanKuyk P.A."/>
            <person name="Wortman J."/>
            <person name="Dyer P.S."/>
            <person name="Grigoriev I.V."/>
        </authorList>
    </citation>
    <scope>NUCLEOTIDE SEQUENCE [LARGE SCALE GENOMIC DNA]</scope>
    <source>
        <strain evidence="4">CBS 593.65</strain>
    </source>
</reference>
<feature type="region of interest" description="Disordered" evidence="1">
    <location>
        <begin position="1"/>
        <end position="57"/>
    </location>
</feature>
<dbReference type="InterPro" id="IPR036397">
    <property type="entry name" value="RNaseH_sf"/>
</dbReference>
<evidence type="ECO:0000313" key="4">
    <source>
        <dbReference type="Proteomes" id="UP000184356"/>
    </source>
</evidence>
<organism evidence="3 4">
    <name type="scientific">Aspergillus sydowii CBS 593.65</name>
    <dbReference type="NCBI Taxonomy" id="1036612"/>
    <lineage>
        <taxon>Eukaryota</taxon>
        <taxon>Fungi</taxon>
        <taxon>Dikarya</taxon>
        <taxon>Ascomycota</taxon>
        <taxon>Pezizomycotina</taxon>
        <taxon>Eurotiomycetes</taxon>
        <taxon>Eurotiomycetidae</taxon>
        <taxon>Eurotiales</taxon>
        <taxon>Aspergillaceae</taxon>
        <taxon>Aspergillus</taxon>
        <taxon>Aspergillus subgen. Nidulantes</taxon>
    </lineage>
</organism>
<proteinExistence type="predicted"/>
<dbReference type="GO" id="GO:0003676">
    <property type="term" value="F:nucleic acid binding"/>
    <property type="evidence" value="ECO:0007669"/>
    <property type="project" value="InterPro"/>
</dbReference>
<feature type="compositionally biased region" description="Polar residues" evidence="1">
    <location>
        <begin position="1"/>
        <end position="10"/>
    </location>
</feature>
<name>A0A1L9T699_9EURO</name>
<evidence type="ECO:0000256" key="1">
    <source>
        <dbReference type="SAM" id="MobiDB-lite"/>
    </source>
</evidence>
<dbReference type="CDD" id="cd06222">
    <property type="entry name" value="RNase_H_like"/>
    <property type="match status" value="1"/>
</dbReference>
<dbReference type="VEuPathDB" id="FungiDB:ASPSYDRAFT_49129"/>
<evidence type="ECO:0000259" key="2">
    <source>
        <dbReference type="PROSITE" id="PS50879"/>
    </source>
</evidence>
<dbReference type="Proteomes" id="UP000184356">
    <property type="component" value="Unassembled WGS sequence"/>
</dbReference>
<sequence length="279" mass="30864">MAQEYTSMDHQQYGMAPQHPGVAQPHHSMSQQHPSMAQQHPSMAQEDTSMAHQQYGMAHQHPSMAQKLPSMAQDYTRMGQQHPTSGLQAYPPGFFRGPSGSPLHYVHYYTDGQCRSDGPVTIGVAAAVRDNTVGESFEVRGVLQHPEAHPTEMRAKLAAIVLALENAVKRRDELAPSAAPGTALLRLYIHTDSMDAVQLIKHWLELWDRPDVKDSWGRGLGNKDLLERAEAAHAELCQSGTVEYMCAYRGENARASEVCHELFDLATGSWNSKTSVLLI</sequence>
<dbReference type="Gene3D" id="3.30.420.10">
    <property type="entry name" value="Ribonuclease H-like superfamily/Ribonuclease H"/>
    <property type="match status" value="1"/>
</dbReference>
<dbReference type="STRING" id="1036612.A0A1L9T699"/>
<dbReference type="AlphaFoldDB" id="A0A1L9T699"/>
<feature type="compositionally biased region" description="Polar residues" evidence="1">
    <location>
        <begin position="27"/>
        <end position="52"/>
    </location>
</feature>
<feature type="domain" description="RNase H type-1" evidence="2">
    <location>
        <begin position="102"/>
        <end position="264"/>
    </location>
</feature>
<dbReference type="SUPFAM" id="SSF53098">
    <property type="entry name" value="Ribonuclease H-like"/>
    <property type="match status" value="1"/>
</dbReference>
<dbReference type="InterPro" id="IPR044730">
    <property type="entry name" value="RNase_H-like_dom_plant"/>
</dbReference>
<dbReference type="RefSeq" id="XP_040698780.1">
    <property type="nucleotide sequence ID" value="XM_040847782.1"/>
</dbReference>
<dbReference type="PROSITE" id="PS50879">
    <property type="entry name" value="RNASE_H_1"/>
    <property type="match status" value="1"/>
</dbReference>
<dbReference type="InterPro" id="IPR002156">
    <property type="entry name" value="RNaseH_domain"/>
</dbReference>
<protein>
    <recommendedName>
        <fullName evidence="2">RNase H type-1 domain-containing protein</fullName>
    </recommendedName>
</protein>